<proteinExistence type="predicted"/>
<dbReference type="Pfam" id="PF02574">
    <property type="entry name" value="S-methyl_trans"/>
    <property type="match status" value="1"/>
</dbReference>
<sequence length="176" mass="20052">WLSRCTLTISKLVQILLSQHHIRLLPFRDLRQRDTLLKKVKPCTLRRSVEITCEAREAYNKRCEEAQHDIDSSGNVLKQRPIIVAASVESYGAYLADGSEYSGIYGEAVSLETLKEFHRRRLKILAESGADLIAFETIPNKVAAQAYVELLEEEDIEVPAWFAFYSKDDINVVVIL</sequence>
<organism evidence="6 7">
    <name type="scientific">Linum tenue</name>
    <dbReference type="NCBI Taxonomy" id="586396"/>
    <lineage>
        <taxon>Eukaryota</taxon>
        <taxon>Viridiplantae</taxon>
        <taxon>Streptophyta</taxon>
        <taxon>Embryophyta</taxon>
        <taxon>Tracheophyta</taxon>
        <taxon>Spermatophyta</taxon>
        <taxon>Magnoliopsida</taxon>
        <taxon>eudicotyledons</taxon>
        <taxon>Gunneridae</taxon>
        <taxon>Pentapetalae</taxon>
        <taxon>rosids</taxon>
        <taxon>fabids</taxon>
        <taxon>Malpighiales</taxon>
        <taxon>Linaceae</taxon>
        <taxon>Linum</taxon>
    </lineage>
</organism>
<feature type="domain" description="Hcy-binding" evidence="5">
    <location>
        <begin position="44"/>
        <end position="169"/>
    </location>
</feature>
<accession>A0AAV0MRC1</accession>
<keyword evidence="7" id="KW-1185">Reference proteome</keyword>
<evidence type="ECO:0000256" key="3">
    <source>
        <dbReference type="ARBA" id="ARBA00022723"/>
    </source>
</evidence>
<keyword evidence="1" id="KW-0489">Methyltransferase</keyword>
<gene>
    <name evidence="6" type="ORF">LITE_LOCUS29957</name>
</gene>
<dbReference type="GO" id="GO:0008898">
    <property type="term" value="F:S-adenosylmethionine-homocysteine S-methyltransferase activity"/>
    <property type="evidence" value="ECO:0007669"/>
    <property type="project" value="TreeGrafter"/>
</dbReference>
<dbReference type="PANTHER" id="PTHR46015">
    <property type="entry name" value="ZGC:172121"/>
    <property type="match status" value="1"/>
</dbReference>
<reference evidence="6" key="1">
    <citation type="submission" date="2022-08" db="EMBL/GenBank/DDBJ databases">
        <authorList>
            <person name="Gutierrez-Valencia J."/>
        </authorList>
    </citation>
    <scope>NUCLEOTIDE SEQUENCE</scope>
</reference>
<protein>
    <recommendedName>
        <fullName evidence="5">Hcy-binding domain-containing protein</fullName>
    </recommendedName>
</protein>
<dbReference type="GO" id="GO:0009086">
    <property type="term" value="P:methionine biosynthetic process"/>
    <property type="evidence" value="ECO:0007669"/>
    <property type="project" value="TreeGrafter"/>
</dbReference>
<comment type="caution">
    <text evidence="6">The sequence shown here is derived from an EMBL/GenBank/DDBJ whole genome shotgun (WGS) entry which is preliminary data.</text>
</comment>
<evidence type="ECO:0000313" key="7">
    <source>
        <dbReference type="Proteomes" id="UP001154282"/>
    </source>
</evidence>
<dbReference type="AlphaFoldDB" id="A0AAV0MRC1"/>
<dbReference type="GO" id="GO:0032259">
    <property type="term" value="P:methylation"/>
    <property type="evidence" value="ECO:0007669"/>
    <property type="project" value="UniProtKB-KW"/>
</dbReference>
<evidence type="ECO:0000256" key="2">
    <source>
        <dbReference type="ARBA" id="ARBA00022679"/>
    </source>
</evidence>
<dbReference type="InterPro" id="IPR036589">
    <property type="entry name" value="HCY_dom_sf"/>
</dbReference>
<dbReference type="GO" id="GO:0046872">
    <property type="term" value="F:metal ion binding"/>
    <property type="evidence" value="ECO:0007669"/>
    <property type="project" value="UniProtKB-KW"/>
</dbReference>
<keyword evidence="4" id="KW-0862">Zinc</keyword>
<name>A0AAV0MRC1_9ROSI</name>
<dbReference type="InterPro" id="IPR051486">
    <property type="entry name" value="Hcy_S-methyltransferase"/>
</dbReference>
<dbReference type="Gene3D" id="3.20.20.330">
    <property type="entry name" value="Homocysteine-binding-like domain"/>
    <property type="match status" value="1"/>
</dbReference>
<evidence type="ECO:0000259" key="5">
    <source>
        <dbReference type="Pfam" id="PF02574"/>
    </source>
</evidence>
<dbReference type="EMBL" id="CAMGYJ010000007">
    <property type="protein sequence ID" value="CAI0448852.1"/>
    <property type="molecule type" value="Genomic_DNA"/>
</dbReference>
<dbReference type="GO" id="GO:0033528">
    <property type="term" value="P:S-methylmethionine cycle"/>
    <property type="evidence" value="ECO:0007669"/>
    <property type="project" value="TreeGrafter"/>
</dbReference>
<dbReference type="Proteomes" id="UP001154282">
    <property type="component" value="Unassembled WGS sequence"/>
</dbReference>
<keyword evidence="3" id="KW-0479">Metal-binding</keyword>
<evidence type="ECO:0000313" key="6">
    <source>
        <dbReference type="EMBL" id="CAI0448852.1"/>
    </source>
</evidence>
<keyword evidence="2" id="KW-0808">Transferase</keyword>
<dbReference type="InterPro" id="IPR003726">
    <property type="entry name" value="HCY_dom"/>
</dbReference>
<dbReference type="SUPFAM" id="SSF82282">
    <property type="entry name" value="Homocysteine S-methyltransferase"/>
    <property type="match status" value="1"/>
</dbReference>
<dbReference type="PANTHER" id="PTHR46015:SF1">
    <property type="entry name" value="HOMOCYSTEINE S-METHYLTRANSFERASE-LIKE ISOFORM 1"/>
    <property type="match status" value="1"/>
</dbReference>
<evidence type="ECO:0000256" key="4">
    <source>
        <dbReference type="ARBA" id="ARBA00022833"/>
    </source>
</evidence>
<evidence type="ECO:0000256" key="1">
    <source>
        <dbReference type="ARBA" id="ARBA00022603"/>
    </source>
</evidence>
<feature type="non-terminal residue" evidence="6">
    <location>
        <position position="1"/>
    </location>
</feature>